<proteinExistence type="inferred from homology"/>
<protein>
    <submittedName>
        <fullName evidence="9">CT20-domain-containing protein</fullName>
    </submittedName>
</protein>
<evidence type="ECO:0000256" key="2">
    <source>
        <dbReference type="ARBA" id="ARBA00007117"/>
    </source>
</evidence>
<feature type="compositionally biased region" description="Acidic residues" evidence="8">
    <location>
        <begin position="241"/>
        <end position="266"/>
    </location>
</feature>
<comment type="subcellular location">
    <subcellularLocation>
        <location evidence="1">Nucleus</location>
    </subcellularLocation>
</comment>
<accession>A0A6A6RW87</accession>
<evidence type="ECO:0000313" key="9">
    <source>
        <dbReference type="EMBL" id="KAF2639610.1"/>
    </source>
</evidence>
<dbReference type="PANTHER" id="PTHR13581">
    <property type="entry name" value="MRG-BINDING PROTEIN"/>
    <property type="match status" value="1"/>
</dbReference>
<dbReference type="OrthoDB" id="5595141at2759"/>
<organism evidence="9 10">
    <name type="scientific">Massarina eburnea CBS 473.64</name>
    <dbReference type="NCBI Taxonomy" id="1395130"/>
    <lineage>
        <taxon>Eukaryota</taxon>
        <taxon>Fungi</taxon>
        <taxon>Dikarya</taxon>
        <taxon>Ascomycota</taxon>
        <taxon>Pezizomycotina</taxon>
        <taxon>Dothideomycetes</taxon>
        <taxon>Pleosporomycetidae</taxon>
        <taxon>Pleosporales</taxon>
        <taxon>Massarineae</taxon>
        <taxon>Massarinaceae</taxon>
        <taxon>Massarina</taxon>
    </lineage>
</organism>
<comment type="function">
    <text evidence="7">Component of the NuA4 histone acetyltransferase complex which is involved in transcriptional activation of selected genes principally by acetylation of nucleosomal histone H4 and H2A. The NuA4 complex is also involved in DNA repair.</text>
</comment>
<evidence type="ECO:0000256" key="7">
    <source>
        <dbReference type="ARBA" id="ARBA00025178"/>
    </source>
</evidence>
<dbReference type="PANTHER" id="PTHR13581:SF5">
    <property type="entry name" value="MRG_MORF4L-BINDING PROTEIN"/>
    <property type="match status" value="1"/>
</dbReference>
<evidence type="ECO:0000256" key="3">
    <source>
        <dbReference type="ARBA" id="ARBA00022853"/>
    </source>
</evidence>
<evidence type="ECO:0000313" key="10">
    <source>
        <dbReference type="Proteomes" id="UP000799753"/>
    </source>
</evidence>
<keyword evidence="4" id="KW-0805">Transcription regulation</keyword>
<feature type="region of interest" description="Disordered" evidence="8">
    <location>
        <begin position="194"/>
        <end position="290"/>
    </location>
</feature>
<keyword evidence="10" id="KW-1185">Reference proteome</keyword>
<feature type="compositionally biased region" description="Polar residues" evidence="8">
    <location>
        <begin position="219"/>
        <end position="228"/>
    </location>
</feature>
<dbReference type="GO" id="GO:0005634">
    <property type="term" value="C:nucleus"/>
    <property type="evidence" value="ECO:0007669"/>
    <property type="project" value="UniProtKB-SubCell"/>
</dbReference>
<evidence type="ECO:0000256" key="4">
    <source>
        <dbReference type="ARBA" id="ARBA00023015"/>
    </source>
</evidence>
<dbReference type="InterPro" id="IPR012423">
    <property type="entry name" value="Eaf7/MRGBP"/>
</dbReference>
<keyword evidence="5" id="KW-0804">Transcription</keyword>
<dbReference type="EMBL" id="MU006786">
    <property type="protein sequence ID" value="KAF2639610.1"/>
    <property type="molecule type" value="Genomic_DNA"/>
</dbReference>
<gene>
    <name evidence="9" type="ORF">P280DRAFT_42118</name>
</gene>
<name>A0A6A6RW87_9PLEO</name>
<dbReference type="Pfam" id="PF07904">
    <property type="entry name" value="Eaf7"/>
    <property type="match status" value="1"/>
</dbReference>
<comment type="similarity">
    <text evidence="2">Belongs to the EAF7 family.</text>
</comment>
<feature type="region of interest" description="Disordered" evidence="8">
    <location>
        <begin position="1"/>
        <end position="38"/>
    </location>
</feature>
<dbReference type="GO" id="GO:0035267">
    <property type="term" value="C:NuA4 histone acetyltransferase complex"/>
    <property type="evidence" value="ECO:0007669"/>
    <property type="project" value="TreeGrafter"/>
</dbReference>
<evidence type="ECO:0000256" key="6">
    <source>
        <dbReference type="ARBA" id="ARBA00023242"/>
    </source>
</evidence>
<dbReference type="GO" id="GO:0006357">
    <property type="term" value="P:regulation of transcription by RNA polymerase II"/>
    <property type="evidence" value="ECO:0007669"/>
    <property type="project" value="TreeGrafter"/>
</dbReference>
<keyword evidence="6" id="KW-0539">Nucleus</keyword>
<dbReference type="AlphaFoldDB" id="A0A6A6RW87"/>
<feature type="compositionally biased region" description="Polar residues" evidence="8">
    <location>
        <begin position="11"/>
        <end position="25"/>
    </location>
</feature>
<dbReference type="GO" id="GO:0006325">
    <property type="term" value="P:chromatin organization"/>
    <property type="evidence" value="ECO:0007669"/>
    <property type="project" value="UniProtKB-KW"/>
</dbReference>
<dbReference type="Proteomes" id="UP000799753">
    <property type="component" value="Unassembled WGS sequence"/>
</dbReference>
<evidence type="ECO:0000256" key="1">
    <source>
        <dbReference type="ARBA" id="ARBA00004123"/>
    </source>
</evidence>
<reference evidence="9" key="1">
    <citation type="journal article" date="2020" name="Stud. Mycol.">
        <title>101 Dothideomycetes genomes: a test case for predicting lifestyles and emergence of pathogens.</title>
        <authorList>
            <person name="Haridas S."/>
            <person name="Albert R."/>
            <person name="Binder M."/>
            <person name="Bloem J."/>
            <person name="Labutti K."/>
            <person name="Salamov A."/>
            <person name="Andreopoulos B."/>
            <person name="Baker S."/>
            <person name="Barry K."/>
            <person name="Bills G."/>
            <person name="Bluhm B."/>
            <person name="Cannon C."/>
            <person name="Castanera R."/>
            <person name="Culley D."/>
            <person name="Daum C."/>
            <person name="Ezra D."/>
            <person name="Gonzalez J."/>
            <person name="Henrissat B."/>
            <person name="Kuo A."/>
            <person name="Liang C."/>
            <person name="Lipzen A."/>
            <person name="Lutzoni F."/>
            <person name="Magnuson J."/>
            <person name="Mondo S."/>
            <person name="Nolan M."/>
            <person name="Ohm R."/>
            <person name="Pangilinan J."/>
            <person name="Park H.-J."/>
            <person name="Ramirez L."/>
            <person name="Alfaro M."/>
            <person name="Sun H."/>
            <person name="Tritt A."/>
            <person name="Yoshinaga Y."/>
            <person name="Zwiers L.-H."/>
            <person name="Turgeon B."/>
            <person name="Goodwin S."/>
            <person name="Spatafora J."/>
            <person name="Crous P."/>
            <person name="Grigoriev I."/>
        </authorList>
    </citation>
    <scope>NUCLEOTIDE SEQUENCE</scope>
    <source>
        <strain evidence="9">CBS 473.64</strain>
    </source>
</reference>
<evidence type="ECO:0000256" key="5">
    <source>
        <dbReference type="ARBA" id="ARBA00023163"/>
    </source>
</evidence>
<evidence type="ECO:0000256" key="8">
    <source>
        <dbReference type="SAM" id="MobiDB-lite"/>
    </source>
</evidence>
<sequence length="290" mass="32294">MPPRKKARASAASTPLADTQPKTPQDTTGTHAHDHDHDHELLNDGWADEQETQLFKSMMKWKPTGIHKHFRMISIHADMRSHGFAADDAAHTRIPGIWRKLDTLYDLRALDERENAYAFSEEADPLDPSETAHVPEFELPEYDFGDMMWRRRFHSPDSAASSSPPLIPIEDDKALFVPDIGLLKDLPDGVLSQKAESVAEATPTPKKPKTTRSGRAAVTNKTSRSKGQAQGPAKSSKAQSADEEEDDDEDEDVDDDESSDASEEDTAPSTRRTVRATGRSRTATKRTRKR</sequence>
<keyword evidence="3" id="KW-0156">Chromatin regulator</keyword>